<evidence type="ECO:0000313" key="3">
    <source>
        <dbReference type="Proteomes" id="UP000297714"/>
    </source>
</evidence>
<dbReference type="AlphaFoldDB" id="A0A4Z0YDE9"/>
<evidence type="ECO:0000313" key="2">
    <source>
        <dbReference type="EMBL" id="TGJ75856.1"/>
    </source>
</evidence>
<dbReference type="Pfam" id="PF24722">
    <property type="entry name" value="DUF7674"/>
    <property type="match status" value="1"/>
</dbReference>
<reference evidence="2 3" key="1">
    <citation type="submission" date="2019-04" db="EMBL/GenBank/DDBJ databases">
        <authorList>
            <person name="Poehlein A."/>
            <person name="Bengelsdorf F.R."/>
            <person name="Duerre P."/>
            <person name="Daniel R."/>
        </authorList>
    </citation>
    <scope>NUCLEOTIDE SEQUENCE [LARGE SCALE GENOMIC DNA]</scope>
    <source>
        <strain evidence="2 3">BS-1</strain>
    </source>
</reference>
<proteinExistence type="predicted"/>
<keyword evidence="3" id="KW-1185">Reference proteome</keyword>
<dbReference type="Proteomes" id="UP000297714">
    <property type="component" value="Unassembled WGS sequence"/>
</dbReference>
<accession>A0A4Z0YDE9</accession>
<gene>
    <name evidence="2" type="ORF">CAGA_20630</name>
</gene>
<dbReference type="InterPro" id="IPR056091">
    <property type="entry name" value="DUF7674"/>
</dbReference>
<protein>
    <recommendedName>
        <fullName evidence="1">DUF7674 domain-containing protein</fullName>
    </recommendedName>
</protein>
<dbReference type="OrthoDB" id="1843925at2"/>
<comment type="caution">
    <text evidence="2">The sequence shown here is derived from an EMBL/GenBank/DDBJ whole genome shotgun (WGS) entry which is preliminary data.</text>
</comment>
<sequence>MEQKAFDLIAEKVGAVLNEQGFTRVAGEQQEESESYVLFKGGNTAYSILYNQGKKRFELRSCGVEDGEPDKKWRSVSIWLYDPEVDDIVSAESIVNDFVESVSAPKPVAVKPKKKRKKDEEDTNDPIFFFNRFVGIFPELREELNTEREEYGDVRVVTFAKEHLVSRIETLCAQSAKQDAIKRCCELLNDMYANGDMDVRSIITIVILNGIENPAAIENMRSLFSDDLKKSYAAGLKFKGKTVKPEKKKKEKGFIADNLNNLK</sequence>
<feature type="domain" description="DUF7674" evidence="1">
    <location>
        <begin position="130"/>
        <end position="237"/>
    </location>
</feature>
<dbReference type="EMBL" id="SRMQ01000010">
    <property type="protein sequence ID" value="TGJ75856.1"/>
    <property type="molecule type" value="Genomic_DNA"/>
</dbReference>
<organism evidence="2 3">
    <name type="scientific">Caproiciproducens galactitolivorans</name>
    <dbReference type="NCBI Taxonomy" id="642589"/>
    <lineage>
        <taxon>Bacteria</taxon>
        <taxon>Bacillati</taxon>
        <taxon>Bacillota</taxon>
        <taxon>Clostridia</taxon>
        <taxon>Eubacteriales</taxon>
        <taxon>Acutalibacteraceae</taxon>
        <taxon>Caproiciproducens</taxon>
    </lineage>
</organism>
<dbReference type="RefSeq" id="WP_135660482.1">
    <property type="nucleotide sequence ID" value="NZ_SRMQ01000010.1"/>
</dbReference>
<name>A0A4Z0YDE9_9FIRM</name>
<evidence type="ECO:0000259" key="1">
    <source>
        <dbReference type="Pfam" id="PF24722"/>
    </source>
</evidence>